<dbReference type="EMBL" id="JAGTJJ010000025">
    <property type="protein sequence ID" value="MDC3985025.1"/>
    <property type="molecule type" value="Genomic_DNA"/>
</dbReference>
<dbReference type="PANTHER" id="PTHR33447:SF2">
    <property type="entry name" value="GLUTATHIONE GAMMA-GLUTAMYLCYSTEINYLTRANSFERASE"/>
    <property type="match status" value="1"/>
</dbReference>
<evidence type="ECO:0000256" key="2">
    <source>
        <dbReference type="ARBA" id="ARBA00022539"/>
    </source>
</evidence>
<dbReference type="Gene3D" id="3.90.70.30">
    <property type="entry name" value="Phytochelatin synthase, N-terminal domain"/>
    <property type="match status" value="1"/>
</dbReference>
<dbReference type="EC" id="2.3.2.15" evidence="1"/>
<evidence type="ECO:0000256" key="1">
    <source>
        <dbReference type="ARBA" id="ARBA00012468"/>
    </source>
</evidence>
<evidence type="ECO:0000256" key="4">
    <source>
        <dbReference type="ARBA" id="ARBA00022723"/>
    </source>
</evidence>
<evidence type="ECO:0000313" key="6">
    <source>
        <dbReference type="EMBL" id="MDC3985025.1"/>
    </source>
</evidence>
<dbReference type="GO" id="GO:0010273">
    <property type="term" value="P:detoxification of copper ion"/>
    <property type="evidence" value="ECO:0007669"/>
    <property type="project" value="TreeGrafter"/>
</dbReference>
<accession>A0A9X4AW73</accession>
<organism evidence="6 7">
    <name type="scientific">Polyangium jinanense</name>
    <dbReference type="NCBI Taxonomy" id="2829994"/>
    <lineage>
        <taxon>Bacteria</taxon>
        <taxon>Pseudomonadati</taxon>
        <taxon>Myxococcota</taxon>
        <taxon>Polyangia</taxon>
        <taxon>Polyangiales</taxon>
        <taxon>Polyangiaceae</taxon>
        <taxon>Polyangium</taxon>
    </lineage>
</organism>
<dbReference type="AlphaFoldDB" id="A0A9X4AW73"/>
<keyword evidence="2" id="KW-0104">Cadmium</keyword>
<keyword evidence="4" id="KW-0479">Metal-binding</keyword>
<dbReference type="GO" id="GO:0046938">
    <property type="term" value="P:phytochelatin biosynthetic process"/>
    <property type="evidence" value="ECO:0007669"/>
    <property type="project" value="InterPro"/>
</dbReference>
<dbReference type="RefSeq" id="WP_272422759.1">
    <property type="nucleotide sequence ID" value="NZ_JAGTJJ010000025.1"/>
</dbReference>
<dbReference type="PANTHER" id="PTHR33447">
    <property type="entry name" value="GLUTATHIONE GAMMA-GLUTAMYLCYSTEINYLTRANSFERASE"/>
    <property type="match status" value="1"/>
</dbReference>
<evidence type="ECO:0000313" key="7">
    <source>
        <dbReference type="Proteomes" id="UP001151081"/>
    </source>
</evidence>
<dbReference type="InterPro" id="IPR040409">
    <property type="entry name" value="PCS-like"/>
</dbReference>
<evidence type="ECO:0000259" key="5">
    <source>
        <dbReference type="PROSITE" id="PS51443"/>
    </source>
</evidence>
<reference evidence="6 7" key="1">
    <citation type="submission" date="2021-04" db="EMBL/GenBank/DDBJ databases">
        <title>Genome analysis of Polyangium sp.</title>
        <authorList>
            <person name="Li Y."/>
            <person name="Wang J."/>
        </authorList>
    </citation>
    <scope>NUCLEOTIDE SEQUENCE [LARGE SCALE GENOMIC DNA]</scope>
    <source>
        <strain evidence="6 7">SDU14</strain>
    </source>
</reference>
<dbReference type="InterPro" id="IPR007719">
    <property type="entry name" value="PCS_N"/>
</dbReference>
<dbReference type="InterPro" id="IPR038156">
    <property type="entry name" value="PCS_N_sf"/>
</dbReference>
<dbReference type="Proteomes" id="UP001151081">
    <property type="component" value="Unassembled WGS sequence"/>
</dbReference>
<dbReference type="PROSITE" id="PS51443">
    <property type="entry name" value="PCS"/>
    <property type="match status" value="1"/>
</dbReference>
<protein>
    <recommendedName>
        <fullName evidence="1">glutathione gamma-glutamylcysteinyltransferase</fullName>
        <ecNumber evidence="1">2.3.2.15</ecNumber>
    </recommendedName>
</protein>
<gene>
    <name evidence="6" type="ORF">KEG57_31385</name>
</gene>
<proteinExistence type="predicted"/>
<dbReference type="Pfam" id="PF05023">
    <property type="entry name" value="Phytochelatin"/>
    <property type="match status" value="1"/>
</dbReference>
<keyword evidence="7" id="KW-1185">Reference proteome</keyword>
<dbReference type="InterPro" id="IPR038765">
    <property type="entry name" value="Papain-like_cys_pep_sf"/>
</dbReference>
<dbReference type="GO" id="GO:0016756">
    <property type="term" value="F:glutathione gamma-glutamylcysteinyltransferase activity"/>
    <property type="evidence" value="ECO:0007669"/>
    <property type="project" value="UniProtKB-EC"/>
</dbReference>
<sequence>MKPVPKAQPSFYKRPLPEGCISFSSADGRAIFREALSGGTMEGFFSLIEQFHTQAEPAFCGLGTLIMVLNALAIDPGRAWKGPWRWYAEEHLDCCRPLDAVARDGITLTQFACLARCNGTRTNTHFAESSSVEVFRKAIRDATSRPGETHLVVAYDRATLGQTGSGHFSPIGGMHADRDIVLLLDVARFKYPPHWVPIETLFRAMLPIDQASGRSRGFMTIEREHPVAPVTALRDDADWTEIEHFLRDLDGTDVLVLAGCLQAGVSPAPRLLEILRGSGDVPASLQGQVERLRAQVSALQDASRPPSGVATRDD</sequence>
<dbReference type="FunFam" id="3.90.70.30:FF:000001">
    <property type="entry name" value="Glutathione gamma-glutamylcysteinyltransferase 1"/>
    <property type="match status" value="1"/>
</dbReference>
<feature type="domain" description="Peptidase C83" evidence="5">
    <location>
        <begin position="6"/>
        <end position="226"/>
    </location>
</feature>
<dbReference type="GO" id="GO:0098849">
    <property type="term" value="P:cellular detoxification of cadmium ion"/>
    <property type="evidence" value="ECO:0007669"/>
    <property type="project" value="TreeGrafter"/>
</dbReference>
<comment type="caution">
    <text evidence="6">The sequence shown here is derived from an EMBL/GenBank/DDBJ whole genome shotgun (WGS) entry which is preliminary data.</text>
</comment>
<dbReference type="SUPFAM" id="SSF54001">
    <property type="entry name" value="Cysteine proteinases"/>
    <property type="match status" value="1"/>
</dbReference>
<evidence type="ECO:0000256" key="3">
    <source>
        <dbReference type="ARBA" id="ARBA00022679"/>
    </source>
</evidence>
<dbReference type="GO" id="GO:0046872">
    <property type="term" value="F:metal ion binding"/>
    <property type="evidence" value="ECO:0007669"/>
    <property type="project" value="UniProtKB-KW"/>
</dbReference>
<keyword evidence="3" id="KW-0808">Transferase</keyword>
<name>A0A9X4AW73_9BACT</name>